<dbReference type="SUPFAM" id="SSF51182">
    <property type="entry name" value="RmlC-like cupins"/>
    <property type="match status" value="1"/>
</dbReference>
<evidence type="ECO:0000256" key="8">
    <source>
        <dbReference type="PIRSR" id="PIRSR001480-2"/>
    </source>
</evidence>
<dbReference type="EMBL" id="CP094970">
    <property type="protein sequence ID" value="UYM07383.1"/>
    <property type="molecule type" value="Genomic_DNA"/>
</dbReference>
<dbReference type="PANTHER" id="PTHR10309:SF0">
    <property type="entry name" value="MANNOSE-6-PHOSPHATE ISOMERASE"/>
    <property type="match status" value="1"/>
</dbReference>
<dbReference type="GO" id="GO:0005975">
    <property type="term" value="P:carbohydrate metabolic process"/>
    <property type="evidence" value="ECO:0007669"/>
    <property type="project" value="InterPro"/>
</dbReference>
<keyword evidence="5 8" id="KW-0862">Zinc</keyword>
<evidence type="ECO:0000256" key="2">
    <source>
        <dbReference type="ARBA" id="ARBA00010772"/>
    </source>
</evidence>
<dbReference type="GO" id="GO:0004476">
    <property type="term" value="F:mannose-6-phosphate isomerase activity"/>
    <property type="evidence" value="ECO:0007669"/>
    <property type="project" value="UniProtKB-EC"/>
</dbReference>
<dbReference type="NCBIfam" id="TIGR00218">
    <property type="entry name" value="manA"/>
    <property type="match status" value="1"/>
</dbReference>
<dbReference type="AlphaFoldDB" id="A0AA46TLK9"/>
<dbReference type="PIRSF" id="PIRSF001480">
    <property type="entry name" value="Mannose-6-phosphate_isomerase"/>
    <property type="match status" value="1"/>
</dbReference>
<feature type="binding site" evidence="8">
    <location>
        <position position="94"/>
    </location>
    <ligand>
        <name>Zn(2+)</name>
        <dbReference type="ChEBI" id="CHEBI:29105"/>
    </ligand>
</feature>
<dbReference type="InterPro" id="IPR016305">
    <property type="entry name" value="Mannose-6-P_Isomerase"/>
</dbReference>
<comment type="similarity">
    <text evidence="2">Belongs to the mannose-6-phosphate isomerase type 1 family.</text>
</comment>
<dbReference type="GO" id="GO:0008270">
    <property type="term" value="F:zinc ion binding"/>
    <property type="evidence" value="ECO:0007669"/>
    <property type="project" value="InterPro"/>
</dbReference>
<keyword evidence="4 8" id="KW-0479">Metal-binding</keyword>
<reference evidence="10" key="1">
    <citation type="submission" date="2022-01" db="EMBL/GenBank/DDBJ databases">
        <title>Nocardioidaceae gen. sp. A5X3R13.</title>
        <authorList>
            <person name="Lopez Marin M.A."/>
            <person name="Uhlik O."/>
        </authorList>
    </citation>
    <scope>NUCLEOTIDE SEQUENCE</scope>
    <source>
        <strain evidence="10">A5X3R13</strain>
    </source>
</reference>
<dbReference type="PRINTS" id="PR00714">
    <property type="entry name" value="MAN6PISMRASE"/>
</dbReference>
<dbReference type="Gene3D" id="2.60.120.10">
    <property type="entry name" value="Jelly Rolls"/>
    <property type="match status" value="2"/>
</dbReference>
<dbReference type="Gene3D" id="1.10.441.10">
    <property type="entry name" value="Phosphomannose Isomerase, domain 2"/>
    <property type="match status" value="1"/>
</dbReference>
<comment type="cofactor">
    <cofactor evidence="8">
        <name>Zn(2+)</name>
        <dbReference type="ChEBI" id="CHEBI:29105"/>
    </cofactor>
    <text evidence="8">Binds 1 zinc ion per subunit.</text>
</comment>
<dbReference type="GO" id="GO:0005829">
    <property type="term" value="C:cytosol"/>
    <property type="evidence" value="ECO:0007669"/>
    <property type="project" value="TreeGrafter"/>
</dbReference>
<evidence type="ECO:0000256" key="5">
    <source>
        <dbReference type="ARBA" id="ARBA00022833"/>
    </source>
</evidence>
<accession>A0AA46TLK9</accession>
<dbReference type="CDD" id="cd07011">
    <property type="entry name" value="cupin_PMI_type_I_N"/>
    <property type="match status" value="1"/>
</dbReference>
<evidence type="ECO:0000256" key="7">
    <source>
        <dbReference type="PIRSR" id="PIRSR001480-1"/>
    </source>
</evidence>
<dbReference type="Pfam" id="PF20511">
    <property type="entry name" value="PMI_typeI_cat"/>
    <property type="match status" value="1"/>
</dbReference>
<evidence type="ECO:0000259" key="9">
    <source>
        <dbReference type="Pfam" id="PF20511"/>
    </source>
</evidence>
<dbReference type="GO" id="GO:0009298">
    <property type="term" value="P:GDP-mannose biosynthetic process"/>
    <property type="evidence" value="ECO:0007669"/>
    <property type="project" value="InterPro"/>
</dbReference>
<gene>
    <name evidence="10" type="primary">manA</name>
    <name evidence="10" type="ORF">L0C25_10040</name>
</gene>
<dbReference type="InterPro" id="IPR001250">
    <property type="entry name" value="Man6P_Isoase-1"/>
</dbReference>
<proteinExistence type="inferred from homology"/>
<feature type="active site" evidence="7">
    <location>
        <position position="274"/>
    </location>
</feature>
<dbReference type="InterPro" id="IPR046457">
    <property type="entry name" value="PMI_typeI_cat"/>
</dbReference>
<evidence type="ECO:0000256" key="1">
    <source>
        <dbReference type="ARBA" id="ARBA00000757"/>
    </source>
</evidence>
<evidence type="ECO:0000313" key="11">
    <source>
        <dbReference type="Proteomes" id="UP001164390"/>
    </source>
</evidence>
<dbReference type="InterPro" id="IPR014710">
    <property type="entry name" value="RmlC-like_jellyroll"/>
</dbReference>
<dbReference type="InterPro" id="IPR011051">
    <property type="entry name" value="RmlC_Cupin_sf"/>
</dbReference>
<name>A0AA46TLK9_9ACTN</name>
<dbReference type="RefSeq" id="WP_271636357.1">
    <property type="nucleotide sequence ID" value="NZ_CP094970.1"/>
</dbReference>
<sequence length="390" mass="41724">MYLLENPTKSYAWGSRTLIAELLGTAASEQPQAELWIGAHPTSPSELVDSRHDLHSLVESDPAGVLGPHVRAAFGDRLPYLLKVLAVDRPLSLQVHPDQHQATVGFDADRRAPATDRVFKDPNHKAELAYAVTPFEALCGFRPVAAARETFAWLARRMPGMREFGQLAHLLDGPDDRVALRAACRHIAGLSTDDVAAMIDCLPSAATNSPDPSLHTAADFAQSYPSDAAVLLAILMRHVSLAPGEALGVEPGTPHTYLRGGIVELTTCSDNTIRAGLTDKPTDVEQFLEVLTYRPLASATLASRRVGVAERSYTTGHPEFELSVLRLDPGLTVRWEPKPRAVLVLDGKISVTDSTGTSELGRGESVFVPADTGPVVVAGDGLAVQAMTGV</sequence>
<evidence type="ECO:0000256" key="4">
    <source>
        <dbReference type="ARBA" id="ARBA00022723"/>
    </source>
</evidence>
<dbReference type="Proteomes" id="UP001164390">
    <property type="component" value="Chromosome"/>
</dbReference>
<feature type="binding site" evidence="8">
    <location>
        <position position="96"/>
    </location>
    <ligand>
        <name>Zn(2+)</name>
        <dbReference type="ChEBI" id="CHEBI:29105"/>
    </ligand>
</feature>
<feature type="binding site" evidence="8">
    <location>
        <position position="127"/>
    </location>
    <ligand>
        <name>Zn(2+)</name>
        <dbReference type="ChEBI" id="CHEBI:29105"/>
    </ligand>
</feature>
<evidence type="ECO:0000313" key="10">
    <source>
        <dbReference type="EMBL" id="UYM07383.1"/>
    </source>
</evidence>
<protein>
    <recommendedName>
        <fullName evidence="3">mannose-6-phosphate isomerase</fullName>
        <ecNumber evidence="3">5.3.1.8</ecNumber>
    </recommendedName>
</protein>
<feature type="domain" description="Phosphomannose isomerase type I catalytic" evidence="9">
    <location>
        <begin position="3"/>
        <end position="144"/>
    </location>
</feature>
<dbReference type="EC" id="5.3.1.8" evidence="3"/>
<keyword evidence="11" id="KW-1185">Reference proteome</keyword>
<keyword evidence="6 10" id="KW-0413">Isomerase</keyword>
<dbReference type="PANTHER" id="PTHR10309">
    <property type="entry name" value="MANNOSE-6-PHOSPHATE ISOMERASE"/>
    <property type="match status" value="1"/>
</dbReference>
<comment type="catalytic activity">
    <reaction evidence="1">
        <text>D-mannose 6-phosphate = D-fructose 6-phosphate</text>
        <dbReference type="Rhea" id="RHEA:12356"/>
        <dbReference type="ChEBI" id="CHEBI:58735"/>
        <dbReference type="ChEBI" id="CHEBI:61527"/>
        <dbReference type="EC" id="5.3.1.8"/>
    </reaction>
</comment>
<evidence type="ECO:0000256" key="3">
    <source>
        <dbReference type="ARBA" id="ARBA00011956"/>
    </source>
</evidence>
<evidence type="ECO:0000256" key="6">
    <source>
        <dbReference type="ARBA" id="ARBA00023235"/>
    </source>
</evidence>
<dbReference type="KEGG" id="sgrg:L0C25_10040"/>
<feature type="binding site" evidence="8">
    <location>
        <position position="255"/>
    </location>
    <ligand>
        <name>Zn(2+)</name>
        <dbReference type="ChEBI" id="CHEBI:29105"/>
    </ligand>
</feature>
<organism evidence="10 11">
    <name type="scientific">Solicola gregarius</name>
    <dbReference type="NCBI Taxonomy" id="2908642"/>
    <lineage>
        <taxon>Bacteria</taxon>
        <taxon>Bacillati</taxon>
        <taxon>Actinomycetota</taxon>
        <taxon>Actinomycetes</taxon>
        <taxon>Propionibacteriales</taxon>
        <taxon>Nocardioidaceae</taxon>
        <taxon>Solicola</taxon>
    </lineage>
</organism>